<evidence type="ECO:0000256" key="2">
    <source>
        <dbReference type="SAM" id="SignalP"/>
    </source>
</evidence>
<dbReference type="RefSeq" id="WP_422864915.1">
    <property type="nucleotide sequence ID" value="NZ_JAMSKV010000012.1"/>
</dbReference>
<gene>
    <name evidence="3" type="ORF">NFI95_13375</name>
</gene>
<reference evidence="3 4" key="1">
    <citation type="submission" date="2022-06" db="EMBL/GenBank/DDBJ databases">
        <title>Endosaccharibacter gen. nov., sp. nov., endophytic bacteria isolated from sugarcane.</title>
        <authorList>
            <person name="Pitiwittayakul N."/>
            <person name="Yukphan P."/>
            <person name="Charoenyingcharoen P."/>
            <person name="Tanasupawat S."/>
        </authorList>
    </citation>
    <scope>NUCLEOTIDE SEQUENCE [LARGE SCALE GENOMIC DNA]</scope>
    <source>
        <strain evidence="3 4">KSS8</strain>
    </source>
</reference>
<feature type="signal peptide" evidence="2">
    <location>
        <begin position="1"/>
        <end position="28"/>
    </location>
</feature>
<evidence type="ECO:0000313" key="4">
    <source>
        <dbReference type="Proteomes" id="UP001524587"/>
    </source>
</evidence>
<proteinExistence type="predicted"/>
<accession>A0ABT1W970</accession>
<keyword evidence="2" id="KW-0732">Signal</keyword>
<comment type="caution">
    <text evidence="3">The sequence shown here is derived from an EMBL/GenBank/DDBJ whole genome shotgun (WGS) entry which is preliminary data.</text>
</comment>
<protein>
    <submittedName>
        <fullName evidence="3">RT0821/Lpp0805 family surface protein</fullName>
    </submittedName>
</protein>
<sequence length="224" mass="23581">MTSESGFRPRWRCSLALILFLPLFPARAQDPSAPMAQSQLAPMAQAQQAVSGRLPFILDSVPANTPVPWDDPGSGLSGTIVPFAPELGGGRFCRPLRYTVEGASQRFAVEGERCRLPGGGWGPGRVADHLYEAPEASPLIRDTQAALKRLLYYDGAVDGVASDALSSAILRFERDEQVAQDPQPSSGLLELADAAINRIPAAGSCTPAQPVPDGWSAACGSAAP</sequence>
<evidence type="ECO:0000313" key="3">
    <source>
        <dbReference type="EMBL" id="MCQ8279431.1"/>
    </source>
</evidence>
<evidence type="ECO:0000256" key="1">
    <source>
        <dbReference type="SAM" id="MobiDB-lite"/>
    </source>
</evidence>
<feature type="chain" id="PRO_5045131060" evidence="2">
    <location>
        <begin position="29"/>
        <end position="224"/>
    </location>
</feature>
<name>A0ABT1W970_9PROT</name>
<feature type="region of interest" description="Disordered" evidence="1">
    <location>
        <begin position="203"/>
        <end position="224"/>
    </location>
</feature>
<dbReference type="Proteomes" id="UP001524587">
    <property type="component" value="Unassembled WGS sequence"/>
</dbReference>
<dbReference type="EMBL" id="JAMSKV010000012">
    <property type="protein sequence ID" value="MCQ8279431.1"/>
    <property type="molecule type" value="Genomic_DNA"/>
</dbReference>
<keyword evidence="4" id="KW-1185">Reference proteome</keyword>
<organism evidence="3 4">
    <name type="scientific">Endosaccharibacter trunci</name>
    <dbReference type="NCBI Taxonomy" id="2812733"/>
    <lineage>
        <taxon>Bacteria</taxon>
        <taxon>Pseudomonadati</taxon>
        <taxon>Pseudomonadota</taxon>
        <taxon>Alphaproteobacteria</taxon>
        <taxon>Acetobacterales</taxon>
        <taxon>Acetobacteraceae</taxon>
        <taxon>Endosaccharibacter</taxon>
    </lineage>
</organism>